<name>A0AAE3W5T7_9ACTN</name>
<gene>
    <name evidence="2" type="ORF">J2S42_006685</name>
</gene>
<comment type="caution">
    <text evidence="2">The sequence shown here is derived from an EMBL/GenBank/DDBJ whole genome shotgun (WGS) entry which is preliminary data.</text>
</comment>
<dbReference type="Proteomes" id="UP001240236">
    <property type="component" value="Unassembled WGS sequence"/>
</dbReference>
<dbReference type="EMBL" id="JAUSUZ010000001">
    <property type="protein sequence ID" value="MDQ0370016.1"/>
    <property type="molecule type" value="Genomic_DNA"/>
</dbReference>
<accession>A0AAE3W5T7</accession>
<keyword evidence="3" id="KW-1185">Reference proteome</keyword>
<proteinExistence type="predicted"/>
<reference evidence="2 3" key="1">
    <citation type="submission" date="2023-07" db="EMBL/GenBank/DDBJ databases">
        <title>Sequencing the genomes of 1000 actinobacteria strains.</title>
        <authorList>
            <person name="Klenk H.-P."/>
        </authorList>
    </citation>
    <scope>NUCLEOTIDE SEQUENCE [LARGE SCALE GENOMIC DNA]</scope>
    <source>
        <strain evidence="2 3">DSM 44709</strain>
    </source>
</reference>
<organism evidence="2 3">
    <name type="scientific">Catenuloplanes indicus</name>
    <dbReference type="NCBI Taxonomy" id="137267"/>
    <lineage>
        <taxon>Bacteria</taxon>
        <taxon>Bacillati</taxon>
        <taxon>Actinomycetota</taxon>
        <taxon>Actinomycetes</taxon>
        <taxon>Micromonosporales</taxon>
        <taxon>Micromonosporaceae</taxon>
        <taxon>Catenuloplanes</taxon>
    </lineage>
</organism>
<feature type="region of interest" description="Disordered" evidence="1">
    <location>
        <begin position="63"/>
        <end position="82"/>
    </location>
</feature>
<dbReference type="RefSeq" id="WP_307245673.1">
    <property type="nucleotide sequence ID" value="NZ_JAUSUZ010000001.1"/>
</dbReference>
<evidence type="ECO:0000313" key="3">
    <source>
        <dbReference type="Proteomes" id="UP001240236"/>
    </source>
</evidence>
<evidence type="ECO:0000256" key="1">
    <source>
        <dbReference type="SAM" id="MobiDB-lite"/>
    </source>
</evidence>
<dbReference type="AlphaFoldDB" id="A0AAE3W5T7"/>
<sequence>MDPGELDDDLLPTILGICEDFFAHADPAVHRELDTVLRARHISGGPGWLIDMLALTRLRLQTANDPEQPTAEDQSAVKTRGD</sequence>
<evidence type="ECO:0000313" key="2">
    <source>
        <dbReference type="EMBL" id="MDQ0370016.1"/>
    </source>
</evidence>
<protein>
    <submittedName>
        <fullName evidence="2">Uncharacterized protein</fullName>
    </submittedName>
</protein>